<name>A0ACC0W4D4_9STRA</name>
<dbReference type="EMBL" id="CM047583">
    <property type="protein sequence ID" value="KAI9912576.1"/>
    <property type="molecule type" value="Genomic_DNA"/>
</dbReference>
<protein>
    <submittedName>
        <fullName evidence="1">Uncharacterized protein</fullName>
    </submittedName>
</protein>
<gene>
    <name evidence="1" type="ORF">PsorP6_004869</name>
</gene>
<dbReference type="Proteomes" id="UP001163321">
    <property type="component" value="Chromosome 4"/>
</dbReference>
<proteinExistence type="predicted"/>
<comment type="caution">
    <text evidence="1">The sequence shown here is derived from an EMBL/GenBank/DDBJ whole genome shotgun (WGS) entry which is preliminary data.</text>
</comment>
<reference evidence="1 2" key="1">
    <citation type="journal article" date="2022" name="bioRxiv">
        <title>The genome of the oomycete Peronosclerospora sorghi, a cosmopolitan pathogen of maize and sorghum, is inflated with dispersed pseudogenes.</title>
        <authorList>
            <person name="Fletcher K."/>
            <person name="Martin F."/>
            <person name="Isakeit T."/>
            <person name="Cavanaugh K."/>
            <person name="Magill C."/>
            <person name="Michelmore R."/>
        </authorList>
    </citation>
    <scope>NUCLEOTIDE SEQUENCE [LARGE SCALE GENOMIC DNA]</scope>
    <source>
        <strain evidence="1">P6</strain>
    </source>
</reference>
<keyword evidence="2" id="KW-1185">Reference proteome</keyword>
<sequence length="73" mass="7720">MRIPPATIPIAKRTTGTTSHGFFAIIPATIFGLLALVCPTVLSKSNGTSLTKSRFASNIGMCKGSLLSSHWML</sequence>
<evidence type="ECO:0000313" key="1">
    <source>
        <dbReference type="EMBL" id="KAI9912576.1"/>
    </source>
</evidence>
<accession>A0ACC0W4D4</accession>
<evidence type="ECO:0000313" key="2">
    <source>
        <dbReference type="Proteomes" id="UP001163321"/>
    </source>
</evidence>
<organism evidence="1 2">
    <name type="scientific">Peronosclerospora sorghi</name>
    <dbReference type="NCBI Taxonomy" id="230839"/>
    <lineage>
        <taxon>Eukaryota</taxon>
        <taxon>Sar</taxon>
        <taxon>Stramenopiles</taxon>
        <taxon>Oomycota</taxon>
        <taxon>Peronosporomycetes</taxon>
        <taxon>Peronosporales</taxon>
        <taxon>Peronosporaceae</taxon>
        <taxon>Peronosclerospora</taxon>
    </lineage>
</organism>